<evidence type="ECO:0000313" key="3">
    <source>
        <dbReference type="Proteomes" id="UP001153292"/>
    </source>
</evidence>
<sequence>MEIDKMLKHVSDLNEYIAITQKILLMPINSKIQFNMSTVLSLKKVRALEIEYFNKCEGNGAALLLFERMLKLPPSKSWVLLGKELALLLQYWLDAMRKHLIKHNHNWWNFMKLLLNFIQFMRVKDQSLSNILVEYTAECLLDLATGSEPDVLPRLQILVSLNLCCRDCSRDTRKALKKCFEPYFMKLSSLLASCGHWPTQYAIMETLMRWLVARHNPMVRQEAAPHWFPEKVYGIEAVELFLKRDFQNFHYDARDFLNAHNNVTNRVVSVVCRKASIGDAVIASSTENREAWLDVNCVDKSISVVAEPKLLDSLGCTTECSETLILAVDNIQHLEITKDSSGVVLSVYILHAAQLFPCGVEMNGREFKAHIASKHVEKLDRALRGNYDHRYKLLLDLLTLSLSPQDFERKTPGCMEEDTRFSHPIERRKIRSGYMVRSRHPGAWKSPSTASTSSLSQLHEKLAQLPRYNFDKEAVHVYALPELSTVTEVSEPDDRHSFASATTTKIYRPYGVCQKRFTDANIRKEKKYQSDGELQKKSKVGRRLSPTVDVDENSTSCLLVATVGSDESVINETLERFNKSKDFQGDNIVDLIVQEALNRDQEHILDSGINTGDNRKTQEQENIQLIENTLIDNPKVVEKTCIVISNTTTDESNDVVNNTPLNFVNVTKRKKEFKEKAKVTVENPKERPVFDEQVIENFFTQHLNETQRGEVVISPTLARKINESSSDSEHFDECLFNKDVILNTYSKEIVDINIIECLNCMVNKVCNDLEKCTEMFDKELNNIGFLEKENVESISKNKCDLQEVLNAENVITDSKNDPETVDDSNKENNELESNNNLPLTDSKKTDKNTLNNKEKTPPRYVVTPKRTIKLRYPTKKAEKTRANPKKKNKKAETKAVSTMPPTMAARNTTDEDPKKENHNETIDSPTNKSDYSLPLARRKRKLYSPKEGDMGQRRNKQSSDEDEDNDFKVSKIKSPHFKGTSYKDIEEDRQKLLTKPRTRKSSKTGPTLSPRTKNINDIFDHLKDKIESNDSVIFADKKLDRDLAAVYNFTSDSEDEDFKKKKIEVQKRFSSTTIASGDSLISTRHCRTVNRINYSESRSSDEVNKKSVLKPKGKRRKRQTKAQQLKKEYNLVDERMRKATPEELNTSLIIEKPLQKPIEEPKLILNKQPVMIAIPDESSVEFENKHGNTEKNIKKNKRTQALSLKKEKTKNKSAPKEIIVDDGRESPLPGLLVETMPRNRNDNNDSISVNMLQKMQRIHHEGPETSINETNTTQNLIGDLDKIICSSPPMNITEEFNKIESETIMDETNVQTRPNKRATTRKDEPIILEEPNFKILRRIKKEHNVKSNKQKNRDSTEIIEISYTEDKSDKSISTVGDYPIRAHCDSDEAPPDPKLLTQNYEHRDIEIEDLDQSIKDYFNKLRSEVVPVVRHKPSTSDDTPKRKKEVQLKPKEMLPVVTLSKLSIDDISTSDDTLRRKKEVQSNPKEKSPVVSLSRLSFDDISKWLPSRRNSDTNSSYSAVESEKRPNFNVNLMTHSKNHSDKNPKEIEPAIENFDDIISEINTKSGKKYEIKSKKHSIKEQSKNESKISKPKDSDSNNAGDKSPIDISRNFKTPEKLPDKRVKDTSPKPKKWLRSHNEHDTPVKPNTPQEFTDKHQKIRKSVISPIKLFEDIFPSTANEQSEDENDSVPNASERDKDKKLSKVTKNLKETEEKENFDTSSPVSKISTSTRINADITNRLKRKSENHQIGHAKRRLLDNTVAVLSESEHSPSSVMEWFRKNTPMSRAENMNASFTEAIQNVMEKLDTTLAEIHQHTSKNFIHMFVNAQNRLAAERQERRQMFRAVASDILKEVVKVVDAKFAEIDQRSQEMNMAFMKQLKTQALELIRDDCKKKQVMVSLLREDVQAVLDFMNKAQTDNC</sequence>
<reference evidence="2" key="1">
    <citation type="submission" date="2021-12" db="EMBL/GenBank/DDBJ databases">
        <authorList>
            <person name="King R."/>
        </authorList>
    </citation>
    <scope>NUCLEOTIDE SEQUENCE</scope>
</reference>
<feature type="compositionally biased region" description="Basic and acidic residues" evidence="1">
    <location>
        <begin position="908"/>
        <end position="921"/>
    </location>
</feature>
<evidence type="ECO:0000256" key="1">
    <source>
        <dbReference type="SAM" id="MobiDB-lite"/>
    </source>
</evidence>
<feature type="region of interest" description="Disordered" evidence="1">
    <location>
        <begin position="1566"/>
        <end position="1656"/>
    </location>
</feature>
<feature type="compositionally biased region" description="Basic and acidic residues" evidence="1">
    <location>
        <begin position="1612"/>
        <end position="1627"/>
    </location>
</feature>
<organism evidence="2 3">
    <name type="scientific">Chilo suppressalis</name>
    <name type="common">Asiatic rice borer moth</name>
    <dbReference type="NCBI Taxonomy" id="168631"/>
    <lineage>
        <taxon>Eukaryota</taxon>
        <taxon>Metazoa</taxon>
        <taxon>Ecdysozoa</taxon>
        <taxon>Arthropoda</taxon>
        <taxon>Hexapoda</taxon>
        <taxon>Insecta</taxon>
        <taxon>Pterygota</taxon>
        <taxon>Neoptera</taxon>
        <taxon>Endopterygota</taxon>
        <taxon>Lepidoptera</taxon>
        <taxon>Glossata</taxon>
        <taxon>Ditrysia</taxon>
        <taxon>Pyraloidea</taxon>
        <taxon>Crambidae</taxon>
        <taxon>Crambinae</taxon>
        <taxon>Chilo</taxon>
    </lineage>
</organism>
<feature type="compositionally biased region" description="Basic and acidic residues" evidence="1">
    <location>
        <begin position="841"/>
        <end position="857"/>
    </location>
</feature>
<dbReference type="EMBL" id="OU963915">
    <property type="protein sequence ID" value="CAH0403137.1"/>
    <property type="molecule type" value="Genomic_DNA"/>
</dbReference>
<feature type="compositionally biased region" description="Basic and acidic residues" evidence="1">
    <location>
        <begin position="814"/>
        <end position="829"/>
    </location>
</feature>
<feature type="compositionally biased region" description="Basic and acidic residues" evidence="1">
    <location>
        <begin position="1434"/>
        <end position="1450"/>
    </location>
</feature>
<feature type="region of interest" description="Disordered" evidence="1">
    <location>
        <begin position="1430"/>
        <end position="1450"/>
    </location>
</feature>
<feature type="compositionally biased region" description="Basic and acidic residues" evidence="1">
    <location>
        <begin position="1567"/>
        <end position="1595"/>
    </location>
</feature>
<accession>A0ABN8B7R8</accession>
<proteinExistence type="predicted"/>
<feature type="compositionally biased region" description="Polar residues" evidence="1">
    <location>
        <begin position="1003"/>
        <end position="1012"/>
    </location>
</feature>
<dbReference type="Proteomes" id="UP001153292">
    <property type="component" value="Chromosome 22"/>
</dbReference>
<feature type="compositionally biased region" description="Basic and acidic residues" evidence="1">
    <location>
        <begin position="981"/>
        <end position="991"/>
    </location>
</feature>
<feature type="compositionally biased region" description="Basic and acidic residues" evidence="1">
    <location>
        <begin position="1692"/>
        <end position="1716"/>
    </location>
</feature>
<gene>
    <name evidence="2" type="ORF">CHILSU_LOCUS6398</name>
</gene>
<name>A0ABN8B7R8_CHISP</name>
<feature type="region of interest" description="Disordered" evidence="1">
    <location>
        <begin position="1674"/>
        <end position="1724"/>
    </location>
</feature>
<evidence type="ECO:0000313" key="2">
    <source>
        <dbReference type="EMBL" id="CAH0403137.1"/>
    </source>
</evidence>
<feature type="compositionally biased region" description="Basic residues" evidence="1">
    <location>
        <begin position="1107"/>
        <end position="1120"/>
    </location>
</feature>
<feature type="region of interest" description="Disordered" evidence="1">
    <location>
        <begin position="1505"/>
        <end position="1525"/>
    </location>
</feature>
<feature type="compositionally biased region" description="Basic residues" evidence="1">
    <location>
        <begin position="992"/>
        <end position="1002"/>
    </location>
</feature>
<protein>
    <recommendedName>
        <fullName evidence="4">Telomere-associated protein Rif1 N-terminal domain-containing protein</fullName>
    </recommendedName>
</protein>
<feature type="region of interest" description="Disordered" evidence="1">
    <location>
        <begin position="1096"/>
        <end position="1123"/>
    </location>
</feature>
<keyword evidence="3" id="KW-1185">Reference proteome</keyword>
<evidence type="ECO:0008006" key="4">
    <source>
        <dbReference type="Google" id="ProtNLM"/>
    </source>
</evidence>
<feature type="region of interest" description="Disordered" evidence="1">
    <location>
        <begin position="809"/>
        <end position="1012"/>
    </location>
</feature>